<dbReference type="AlphaFoldDB" id="A0A2P8D7C9"/>
<evidence type="ECO:0000313" key="1">
    <source>
        <dbReference type="EMBL" id="PSK93112.1"/>
    </source>
</evidence>
<reference evidence="1 2" key="1">
    <citation type="submission" date="2018-03" db="EMBL/GenBank/DDBJ databases">
        <title>Genomic Encyclopedia of Type Strains, Phase III (KMG-III): the genomes of soil and plant-associated and newly described type strains.</title>
        <authorList>
            <person name="Whitman W."/>
        </authorList>
    </citation>
    <scope>NUCLEOTIDE SEQUENCE [LARGE SCALE GENOMIC DNA]</scope>
    <source>
        <strain evidence="1 2">CGMCC 1.12700</strain>
    </source>
</reference>
<dbReference type="RefSeq" id="WP_146146693.1">
    <property type="nucleotide sequence ID" value="NZ_PYGD01000002.1"/>
</dbReference>
<comment type="caution">
    <text evidence="1">The sequence shown here is derived from an EMBL/GenBank/DDBJ whole genome shotgun (WGS) entry which is preliminary data.</text>
</comment>
<gene>
    <name evidence="1" type="ORF">B0I18_10281</name>
</gene>
<dbReference type="Proteomes" id="UP000240572">
    <property type="component" value="Unassembled WGS sequence"/>
</dbReference>
<organism evidence="1 2">
    <name type="scientific">Taibaiella chishuiensis</name>
    <dbReference type="NCBI Taxonomy" id="1434707"/>
    <lineage>
        <taxon>Bacteria</taxon>
        <taxon>Pseudomonadati</taxon>
        <taxon>Bacteroidota</taxon>
        <taxon>Chitinophagia</taxon>
        <taxon>Chitinophagales</taxon>
        <taxon>Chitinophagaceae</taxon>
        <taxon>Taibaiella</taxon>
    </lineage>
</organism>
<accession>A0A2P8D7C9</accession>
<name>A0A2P8D7C9_9BACT</name>
<keyword evidence="2" id="KW-1185">Reference proteome</keyword>
<evidence type="ECO:0000313" key="2">
    <source>
        <dbReference type="Proteomes" id="UP000240572"/>
    </source>
</evidence>
<protein>
    <submittedName>
        <fullName evidence="1">Uncharacterized protein</fullName>
    </submittedName>
</protein>
<dbReference type="EMBL" id="PYGD01000002">
    <property type="protein sequence ID" value="PSK93112.1"/>
    <property type="molecule type" value="Genomic_DNA"/>
</dbReference>
<dbReference type="OrthoDB" id="9990537at2"/>
<sequence length="143" mass="16179">MNTLTGCKIVSVQRMSFILNEELQCTCIAFLIQTGDHKWHQLTLSDGKAGITSQAKTPDAEEIGDSIFSYPVTFFSIDEMYTRSSINSVQEYLWQGRKDETCGFLIGFENGAEFSLIDHDDCMKFLDGLDHQLLENCVLSDFE</sequence>
<proteinExistence type="predicted"/>